<keyword evidence="2" id="KW-0804">Transcription</keyword>
<feature type="region of interest" description="VHIID" evidence="3">
    <location>
        <begin position="359"/>
        <end position="424"/>
    </location>
</feature>
<evidence type="ECO:0000313" key="5">
    <source>
        <dbReference type="Proteomes" id="UP001210211"/>
    </source>
</evidence>
<comment type="caution">
    <text evidence="3">Lacks conserved residue(s) required for the propagation of feature annotation.</text>
</comment>
<sequence>MGSASNLVLLEENNSEIFEVNESGSFINDGNHTSFSQIIPENHPNNNYALNLNGNSESLLDPAVDYIRRYLLEEDVDREISGCQEGALRDMEKTFYDILGEKYTPSQGNKLPRNRPRENPNFTIRISKDKVGQNFNDSLKQHLSIENLFATEFQRGAEEGMKFLPNLKQLLIDLQMSKISFDPTRKCERSLLWGEDKEGDLLDRSKGKKNSDNIDLDTLEGRNRKIPTVSCEETIRDELFDKVLLNQWKNYTKEEISSVREITELKTNYCNKNQNQYSYIKLKDLLISCAQTVSMNNRNAAIDMIKQIRKQASHVGDVTQRLACILADGLEARLTGTGNATYRQLIARRISATEYLKAYHLGMSITPLMRVAYHFANKNILSIAGNASKIHIVDFGISFGFQWPSLIQVLAKMKDGPPRIRITGVDLPQPGFHPAERIRETGKRLEDYARDFEVPFEYHGIASQWESICIEDLCINDDEVLIVNSLLNLSQLRSSPLLETSKSRNDLFNLIRAIKPKVFIQGIFNFSSSPFFVPRFRMVLSQYSRFFDMLDTLVPRNSNQRLLIEKEFFRPSIINQIACEGSDLVVTSETYKKCHMRNLDMSFEQLPVDSIVAKECSEIIRNDYEEGFFVEEDCNWFLQGWKGSIIYAVSLWKPQVE</sequence>
<comment type="similarity">
    <text evidence="3">Belongs to the GRAS family.</text>
</comment>
<proteinExistence type="inferred from homology"/>
<keyword evidence="1" id="KW-0805">Transcription regulation</keyword>
<accession>A0AAD6EMS9</accession>
<organism evidence="4 5">
    <name type="scientific">Rhynchospora tenuis</name>
    <dbReference type="NCBI Taxonomy" id="198213"/>
    <lineage>
        <taxon>Eukaryota</taxon>
        <taxon>Viridiplantae</taxon>
        <taxon>Streptophyta</taxon>
        <taxon>Embryophyta</taxon>
        <taxon>Tracheophyta</taxon>
        <taxon>Spermatophyta</taxon>
        <taxon>Magnoliopsida</taxon>
        <taxon>Liliopsida</taxon>
        <taxon>Poales</taxon>
        <taxon>Cyperaceae</taxon>
        <taxon>Cyperoideae</taxon>
        <taxon>Rhynchosporeae</taxon>
        <taxon>Rhynchospora</taxon>
    </lineage>
</organism>
<dbReference type="AlphaFoldDB" id="A0AAD6EMS9"/>
<dbReference type="Proteomes" id="UP001210211">
    <property type="component" value="Unassembled WGS sequence"/>
</dbReference>
<dbReference type="InterPro" id="IPR005202">
    <property type="entry name" value="TF_GRAS"/>
</dbReference>
<feature type="region of interest" description="Leucine repeat II (LRII)" evidence="3">
    <location>
        <begin position="440"/>
        <end position="472"/>
    </location>
</feature>
<keyword evidence="5" id="KW-1185">Reference proteome</keyword>
<dbReference type="PANTHER" id="PTHR31636">
    <property type="entry name" value="OSJNBA0084A10.13 PROTEIN-RELATED"/>
    <property type="match status" value="1"/>
</dbReference>
<evidence type="ECO:0008006" key="6">
    <source>
        <dbReference type="Google" id="ProtNLM"/>
    </source>
</evidence>
<feature type="short sequence motif" description="VHIID" evidence="3">
    <location>
        <begin position="390"/>
        <end position="394"/>
    </location>
</feature>
<feature type="region of interest" description="Leucine repeat I (LRI)" evidence="3">
    <location>
        <begin position="280"/>
        <end position="340"/>
    </location>
</feature>
<reference evidence="4 5" key="1">
    <citation type="journal article" date="2022" name="Cell">
        <title>Repeat-based holocentromeres influence genome architecture and karyotype evolution.</title>
        <authorList>
            <person name="Hofstatter P.G."/>
            <person name="Thangavel G."/>
            <person name="Lux T."/>
            <person name="Neumann P."/>
            <person name="Vondrak T."/>
            <person name="Novak P."/>
            <person name="Zhang M."/>
            <person name="Costa L."/>
            <person name="Castellani M."/>
            <person name="Scott A."/>
            <person name="Toegelov H."/>
            <person name="Fuchs J."/>
            <person name="Mata-Sucre Y."/>
            <person name="Dias Y."/>
            <person name="Vanzela A.L.L."/>
            <person name="Huettel B."/>
            <person name="Almeida C.C.S."/>
            <person name="Simkova H."/>
            <person name="Souza G."/>
            <person name="Pedrosa-Harand A."/>
            <person name="Macas J."/>
            <person name="Mayer K.F.X."/>
            <person name="Houben A."/>
            <person name="Marques A."/>
        </authorList>
    </citation>
    <scope>NUCLEOTIDE SEQUENCE [LARGE SCALE GENOMIC DNA]</scope>
    <source>
        <strain evidence="4">RhyTen1mFocal</strain>
    </source>
</reference>
<dbReference type="Pfam" id="PF03514">
    <property type="entry name" value="GRAS"/>
    <property type="match status" value="1"/>
</dbReference>
<evidence type="ECO:0000256" key="3">
    <source>
        <dbReference type="PROSITE-ProRule" id="PRU01191"/>
    </source>
</evidence>
<evidence type="ECO:0000256" key="2">
    <source>
        <dbReference type="ARBA" id="ARBA00023163"/>
    </source>
</evidence>
<evidence type="ECO:0000256" key="1">
    <source>
        <dbReference type="ARBA" id="ARBA00023015"/>
    </source>
</evidence>
<comment type="caution">
    <text evidence="4">The sequence shown here is derived from an EMBL/GenBank/DDBJ whole genome shotgun (WGS) entry which is preliminary data.</text>
</comment>
<protein>
    <recommendedName>
        <fullName evidence="6">GRAS family transcription factor</fullName>
    </recommendedName>
</protein>
<gene>
    <name evidence="4" type="ORF">LUZ61_019346</name>
</gene>
<evidence type="ECO:0000313" key="4">
    <source>
        <dbReference type="EMBL" id="KAJ3690182.1"/>
    </source>
</evidence>
<name>A0AAD6EMS9_9POAL</name>
<dbReference type="EMBL" id="JAMRDG010000002">
    <property type="protein sequence ID" value="KAJ3690182.1"/>
    <property type="molecule type" value="Genomic_DNA"/>
</dbReference>
<dbReference type="PROSITE" id="PS50985">
    <property type="entry name" value="GRAS"/>
    <property type="match status" value="1"/>
</dbReference>
<feature type="region of interest" description="SAW" evidence="3">
    <location>
        <begin position="578"/>
        <end position="653"/>
    </location>
</feature>